<sequence length="160" mass="19139">MRYYLSLGSNLGQRRRNLRLALDELAEMGRWITYSAVYETEPVGFTDQPPFLNMLGLFDTDLRPFRLLRKIKSLETRLGRRYTRRYGPRPIDIDIIEYEGEVIRSGLLNIPHLEWQKRNFVLHPFKEIKADFVTREGRPLKRLLEQCEDRSWVKLVSERL</sequence>
<dbReference type="UniPathway" id="UPA00077">
    <property type="reaction ID" value="UER00155"/>
</dbReference>
<dbReference type="GO" id="GO:0016301">
    <property type="term" value="F:kinase activity"/>
    <property type="evidence" value="ECO:0007669"/>
    <property type="project" value="UniProtKB-KW"/>
</dbReference>
<dbReference type="EC" id="2.7.6.3" evidence="3"/>
<dbReference type="NCBIfam" id="TIGR01498">
    <property type="entry name" value="folK"/>
    <property type="match status" value="1"/>
</dbReference>
<evidence type="ECO:0000259" key="13">
    <source>
        <dbReference type="PROSITE" id="PS00794"/>
    </source>
</evidence>
<comment type="caution">
    <text evidence="14">The sequence shown here is derived from an EMBL/GenBank/DDBJ whole genome shotgun (WGS) entry which is preliminary data.</text>
</comment>
<keyword evidence="8" id="KW-0067">ATP-binding</keyword>
<comment type="similarity">
    <text evidence="2">Belongs to the HPPK family.</text>
</comment>
<accession>A0A7V4U0Y7</accession>
<dbReference type="GO" id="GO:0003848">
    <property type="term" value="F:2-amino-4-hydroxy-6-hydroxymethyldihydropteridine diphosphokinase activity"/>
    <property type="evidence" value="ECO:0007669"/>
    <property type="project" value="UniProtKB-EC"/>
</dbReference>
<evidence type="ECO:0000256" key="6">
    <source>
        <dbReference type="ARBA" id="ARBA00022741"/>
    </source>
</evidence>
<evidence type="ECO:0000256" key="9">
    <source>
        <dbReference type="ARBA" id="ARBA00022909"/>
    </source>
</evidence>
<name>A0A7V4U0Y7_CALAY</name>
<dbReference type="AlphaFoldDB" id="A0A7V4U0Y7"/>
<evidence type="ECO:0000256" key="8">
    <source>
        <dbReference type="ARBA" id="ARBA00022840"/>
    </source>
</evidence>
<feature type="domain" description="7,8-dihydro-6-hydroxymethylpterin-pyrophosphokinase" evidence="13">
    <location>
        <begin position="85"/>
        <end position="96"/>
    </location>
</feature>
<dbReference type="SUPFAM" id="SSF55083">
    <property type="entry name" value="6-hydroxymethyl-7,8-dihydropterin pyrophosphokinase, HPPK"/>
    <property type="match status" value="1"/>
</dbReference>
<dbReference type="PANTHER" id="PTHR43071:SF1">
    <property type="entry name" value="2-AMINO-4-HYDROXY-6-HYDROXYMETHYLDIHYDROPTERIDINE PYROPHOSPHOKINASE"/>
    <property type="match status" value="1"/>
</dbReference>
<evidence type="ECO:0000256" key="11">
    <source>
        <dbReference type="ARBA" id="ARBA00029766"/>
    </source>
</evidence>
<dbReference type="PANTHER" id="PTHR43071">
    <property type="entry name" value="2-AMINO-4-HYDROXY-6-HYDROXYMETHYLDIHYDROPTERIDINE PYROPHOSPHOKINASE"/>
    <property type="match status" value="1"/>
</dbReference>
<dbReference type="GO" id="GO:0046656">
    <property type="term" value="P:folic acid biosynthetic process"/>
    <property type="evidence" value="ECO:0007669"/>
    <property type="project" value="UniProtKB-KW"/>
</dbReference>
<dbReference type="Gene3D" id="3.30.70.560">
    <property type="entry name" value="7,8-Dihydro-6-hydroxymethylpterin-pyrophosphokinase HPPK"/>
    <property type="match status" value="1"/>
</dbReference>
<proteinExistence type="inferred from homology"/>
<dbReference type="InterPro" id="IPR000550">
    <property type="entry name" value="Hppk"/>
</dbReference>
<dbReference type="CDD" id="cd00483">
    <property type="entry name" value="HPPK"/>
    <property type="match status" value="1"/>
</dbReference>
<evidence type="ECO:0000256" key="3">
    <source>
        <dbReference type="ARBA" id="ARBA00013253"/>
    </source>
</evidence>
<dbReference type="Pfam" id="PF01288">
    <property type="entry name" value="HPPK"/>
    <property type="match status" value="1"/>
</dbReference>
<keyword evidence="9" id="KW-0289">Folate biosynthesis</keyword>
<evidence type="ECO:0000256" key="12">
    <source>
        <dbReference type="ARBA" id="ARBA00033413"/>
    </source>
</evidence>
<dbReference type="PROSITE" id="PS00794">
    <property type="entry name" value="HPPK"/>
    <property type="match status" value="1"/>
</dbReference>
<keyword evidence="5 14" id="KW-0808">Transferase</keyword>
<evidence type="ECO:0000256" key="7">
    <source>
        <dbReference type="ARBA" id="ARBA00022777"/>
    </source>
</evidence>
<reference evidence="14" key="1">
    <citation type="journal article" date="2020" name="mSystems">
        <title>Genome- and Community-Level Interaction Insights into Carbon Utilization and Element Cycling Functions of Hydrothermarchaeota in Hydrothermal Sediment.</title>
        <authorList>
            <person name="Zhou Z."/>
            <person name="Liu Y."/>
            <person name="Xu W."/>
            <person name="Pan J."/>
            <person name="Luo Z.H."/>
            <person name="Li M."/>
        </authorList>
    </citation>
    <scope>NUCLEOTIDE SEQUENCE [LARGE SCALE GENOMIC DNA]</scope>
    <source>
        <strain evidence="14">HyVt-577</strain>
    </source>
</reference>
<dbReference type="EMBL" id="DRQG01000073">
    <property type="protein sequence ID" value="HGY55603.1"/>
    <property type="molecule type" value="Genomic_DNA"/>
</dbReference>
<evidence type="ECO:0000256" key="1">
    <source>
        <dbReference type="ARBA" id="ARBA00005051"/>
    </source>
</evidence>
<evidence type="ECO:0000256" key="5">
    <source>
        <dbReference type="ARBA" id="ARBA00022679"/>
    </source>
</evidence>
<keyword evidence="7" id="KW-0418">Kinase</keyword>
<evidence type="ECO:0000313" key="14">
    <source>
        <dbReference type="EMBL" id="HGY55603.1"/>
    </source>
</evidence>
<keyword evidence="6" id="KW-0547">Nucleotide-binding</keyword>
<protein>
    <recommendedName>
        <fullName evidence="4">2-amino-4-hydroxy-6-hydroxymethyldihydropteridine pyrophosphokinase</fullName>
        <ecNumber evidence="3">2.7.6.3</ecNumber>
    </recommendedName>
    <alternativeName>
        <fullName evidence="11">6-hydroxymethyl-7,8-dihydropterin pyrophosphokinase</fullName>
    </alternativeName>
    <alternativeName>
        <fullName evidence="12">7,8-dihydro-6-hydroxymethylpterin-pyrophosphokinase</fullName>
    </alternativeName>
</protein>
<evidence type="ECO:0000256" key="2">
    <source>
        <dbReference type="ARBA" id="ARBA00005810"/>
    </source>
</evidence>
<evidence type="ECO:0000256" key="10">
    <source>
        <dbReference type="ARBA" id="ARBA00029409"/>
    </source>
</evidence>
<dbReference type="InterPro" id="IPR035907">
    <property type="entry name" value="Hppk_sf"/>
</dbReference>
<comment type="pathway">
    <text evidence="1">Cofactor biosynthesis; tetrahydrofolate biosynthesis; 2-amino-4-hydroxy-6-hydroxymethyl-7,8-dihydropteridine diphosphate from 7,8-dihydroneopterin triphosphate: step 4/4.</text>
</comment>
<dbReference type="Proteomes" id="UP000885779">
    <property type="component" value="Unassembled WGS sequence"/>
</dbReference>
<organism evidence="14">
    <name type="scientific">Caldithrix abyssi</name>
    <dbReference type="NCBI Taxonomy" id="187145"/>
    <lineage>
        <taxon>Bacteria</taxon>
        <taxon>Pseudomonadati</taxon>
        <taxon>Calditrichota</taxon>
        <taxon>Calditrichia</taxon>
        <taxon>Calditrichales</taxon>
        <taxon>Calditrichaceae</taxon>
        <taxon>Caldithrix</taxon>
    </lineage>
</organism>
<dbReference type="GO" id="GO:0046654">
    <property type="term" value="P:tetrahydrofolate biosynthetic process"/>
    <property type="evidence" value="ECO:0007669"/>
    <property type="project" value="UniProtKB-UniPathway"/>
</dbReference>
<evidence type="ECO:0000256" key="4">
    <source>
        <dbReference type="ARBA" id="ARBA00016218"/>
    </source>
</evidence>
<dbReference type="GO" id="GO:0005524">
    <property type="term" value="F:ATP binding"/>
    <property type="evidence" value="ECO:0007669"/>
    <property type="project" value="UniProtKB-KW"/>
</dbReference>
<comment type="function">
    <text evidence="10">Catalyzes the transfer of pyrophosphate from adenosine triphosphate (ATP) to 6-hydroxymethyl-7,8-dihydropterin, an enzymatic step in folate biosynthesis pathway.</text>
</comment>
<gene>
    <name evidence="14" type="primary">folK</name>
    <name evidence="14" type="ORF">ENK44_07885</name>
</gene>